<gene>
    <name evidence="1" type="ORF">DEO72_LG6g2845</name>
</gene>
<keyword evidence="2" id="KW-1185">Reference proteome</keyword>
<sequence length="75" mass="7870">MVVRVVREAPVPSQLGVSECTGVGTGVGSVGAAWGGERMAQVRVVSEVFSGGAVVVRCSAVGWHRWHRCGVVFME</sequence>
<protein>
    <submittedName>
        <fullName evidence="1">Uncharacterized protein</fullName>
    </submittedName>
</protein>
<dbReference type="EMBL" id="CP039350">
    <property type="protein sequence ID" value="QCD98127.1"/>
    <property type="molecule type" value="Genomic_DNA"/>
</dbReference>
<dbReference type="Proteomes" id="UP000501690">
    <property type="component" value="Linkage Group LG6"/>
</dbReference>
<accession>A0A4D6MAX8</accession>
<name>A0A4D6MAX8_VIGUN</name>
<proteinExistence type="predicted"/>
<dbReference type="AlphaFoldDB" id="A0A4D6MAX8"/>
<reference evidence="1 2" key="1">
    <citation type="submission" date="2019-04" db="EMBL/GenBank/DDBJ databases">
        <title>An improved genome assembly and genetic linkage map for asparagus bean, Vigna unguiculata ssp. sesquipedialis.</title>
        <authorList>
            <person name="Xia Q."/>
            <person name="Zhang R."/>
            <person name="Dong Y."/>
        </authorList>
    </citation>
    <scope>NUCLEOTIDE SEQUENCE [LARGE SCALE GENOMIC DNA]</scope>
    <source>
        <tissue evidence="1">Leaf</tissue>
    </source>
</reference>
<organism evidence="1 2">
    <name type="scientific">Vigna unguiculata</name>
    <name type="common">Cowpea</name>
    <dbReference type="NCBI Taxonomy" id="3917"/>
    <lineage>
        <taxon>Eukaryota</taxon>
        <taxon>Viridiplantae</taxon>
        <taxon>Streptophyta</taxon>
        <taxon>Embryophyta</taxon>
        <taxon>Tracheophyta</taxon>
        <taxon>Spermatophyta</taxon>
        <taxon>Magnoliopsida</taxon>
        <taxon>eudicotyledons</taxon>
        <taxon>Gunneridae</taxon>
        <taxon>Pentapetalae</taxon>
        <taxon>rosids</taxon>
        <taxon>fabids</taxon>
        <taxon>Fabales</taxon>
        <taxon>Fabaceae</taxon>
        <taxon>Papilionoideae</taxon>
        <taxon>50 kb inversion clade</taxon>
        <taxon>NPAAA clade</taxon>
        <taxon>indigoferoid/millettioid clade</taxon>
        <taxon>Phaseoleae</taxon>
        <taxon>Vigna</taxon>
    </lineage>
</organism>
<evidence type="ECO:0000313" key="1">
    <source>
        <dbReference type="EMBL" id="QCD98127.1"/>
    </source>
</evidence>
<evidence type="ECO:0000313" key="2">
    <source>
        <dbReference type="Proteomes" id="UP000501690"/>
    </source>
</evidence>